<evidence type="ECO:0000256" key="2">
    <source>
        <dbReference type="ARBA" id="ARBA00022475"/>
    </source>
</evidence>
<protein>
    <submittedName>
        <fullName evidence="8">DMT family transporter</fullName>
    </submittedName>
</protein>
<organism evidence="8 9">
    <name type="scientific">Azospirillum oleiclasticum</name>
    <dbReference type="NCBI Taxonomy" id="2735135"/>
    <lineage>
        <taxon>Bacteria</taxon>
        <taxon>Pseudomonadati</taxon>
        <taxon>Pseudomonadota</taxon>
        <taxon>Alphaproteobacteria</taxon>
        <taxon>Rhodospirillales</taxon>
        <taxon>Azospirillaceae</taxon>
        <taxon>Azospirillum</taxon>
    </lineage>
</organism>
<comment type="subcellular location">
    <subcellularLocation>
        <location evidence="1">Cell membrane</location>
        <topology evidence="1">Multi-pass membrane protein</topology>
    </subcellularLocation>
</comment>
<sequence>MTATPDTPTPPPSRARFRIADQAWLLLMLPPLFWAGNAVLGRAVAGEVPPVGLAFWRWAVGTAVLLPFAWRPLLADRGVLLAHWRILLLLTVVGISLFNTLMYLGLESTTAVNAVMLQTAMPVLIVLMSFAFFRDRVTAAQALGILVSIAGALVLIAHGDLAMLLGLGFNAGDLFVLLAVISYAAYTALLRRRPKVHPLSFIATIFGLGALTLLPFYLLETASGRPMPLTAQALLSVGYVSLFASILSYLCYNRVVLLLGANTAGLSIHLVPVFGSLLAIAFLGESLHWYHAVGIALIAGGIVLATRRRAGA</sequence>
<evidence type="ECO:0000256" key="1">
    <source>
        <dbReference type="ARBA" id="ARBA00004651"/>
    </source>
</evidence>
<dbReference type="RefSeq" id="WP_180285209.1">
    <property type="nucleotide sequence ID" value="NZ_JABFDB010000027.1"/>
</dbReference>
<evidence type="ECO:0000313" key="9">
    <source>
        <dbReference type="Proteomes" id="UP000584642"/>
    </source>
</evidence>
<gene>
    <name evidence="8" type="ORF">HND93_27350</name>
</gene>
<dbReference type="InterPro" id="IPR050638">
    <property type="entry name" value="AA-Vitamin_Transporters"/>
</dbReference>
<keyword evidence="4 6" id="KW-1133">Transmembrane helix</keyword>
<accession>A0ABX2TJZ9</accession>
<dbReference type="InterPro" id="IPR000620">
    <property type="entry name" value="EamA_dom"/>
</dbReference>
<evidence type="ECO:0000313" key="8">
    <source>
        <dbReference type="EMBL" id="NYZ23433.1"/>
    </source>
</evidence>
<dbReference type="InterPro" id="IPR037185">
    <property type="entry name" value="EmrE-like"/>
</dbReference>
<name>A0ABX2TJZ9_9PROT</name>
<feature type="transmembrane region" description="Helical" evidence="6">
    <location>
        <begin position="264"/>
        <end position="283"/>
    </location>
</feature>
<feature type="transmembrane region" description="Helical" evidence="6">
    <location>
        <begin position="231"/>
        <end position="252"/>
    </location>
</feature>
<evidence type="ECO:0000259" key="7">
    <source>
        <dbReference type="Pfam" id="PF00892"/>
    </source>
</evidence>
<feature type="transmembrane region" description="Helical" evidence="6">
    <location>
        <begin position="86"/>
        <end position="106"/>
    </location>
</feature>
<feature type="transmembrane region" description="Helical" evidence="6">
    <location>
        <begin position="140"/>
        <end position="158"/>
    </location>
</feature>
<keyword evidence="5 6" id="KW-0472">Membrane</keyword>
<proteinExistence type="predicted"/>
<comment type="caution">
    <text evidence="8">The sequence shown here is derived from an EMBL/GenBank/DDBJ whole genome shotgun (WGS) entry which is preliminary data.</text>
</comment>
<dbReference type="SUPFAM" id="SSF103481">
    <property type="entry name" value="Multidrug resistance efflux transporter EmrE"/>
    <property type="match status" value="2"/>
</dbReference>
<feature type="transmembrane region" description="Helical" evidence="6">
    <location>
        <begin position="23"/>
        <end position="43"/>
    </location>
</feature>
<feature type="domain" description="EamA" evidence="7">
    <location>
        <begin position="25"/>
        <end position="156"/>
    </location>
</feature>
<dbReference type="PANTHER" id="PTHR32322:SF18">
    <property type="entry name" value="S-ADENOSYLMETHIONINE_S-ADENOSYLHOMOCYSTEINE TRANSPORTER"/>
    <property type="match status" value="1"/>
</dbReference>
<keyword evidence="2" id="KW-1003">Cell membrane</keyword>
<evidence type="ECO:0000256" key="6">
    <source>
        <dbReference type="SAM" id="Phobius"/>
    </source>
</evidence>
<dbReference type="EMBL" id="JABFDB010000027">
    <property type="protein sequence ID" value="NYZ23433.1"/>
    <property type="molecule type" value="Genomic_DNA"/>
</dbReference>
<keyword evidence="9" id="KW-1185">Reference proteome</keyword>
<feature type="transmembrane region" description="Helical" evidence="6">
    <location>
        <begin position="198"/>
        <end position="219"/>
    </location>
</feature>
<evidence type="ECO:0000256" key="3">
    <source>
        <dbReference type="ARBA" id="ARBA00022692"/>
    </source>
</evidence>
<feature type="transmembrane region" description="Helical" evidence="6">
    <location>
        <begin position="164"/>
        <end position="186"/>
    </location>
</feature>
<feature type="transmembrane region" description="Helical" evidence="6">
    <location>
        <begin position="55"/>
        <end position="74"/>
    </location>
</feature>
<keyword evidence="3 6" id="KW-0812">Transmembrane</keyword>
<reference evidence="8 9" key="1">
    <citation type="submission" date="2020-05" db="EMBL/GenBank/DDBJ databases">
        <title>Azospirillum oleiclasticum sp. nov, a nitrogen-fixing and heavy crude oil-emulsifying bacterium isolated from the crude oil of Yumen Oilfield.</title>
        <authorList>
            <person name="Wu D."/>
            <person name="Cai M."/>
            <person name="Zhang X."/>
        </authorList>
    </citation>
    <scope>NUCLEOTIDE SEQUENCE [LARGE SCALE GENOMIC DNA]</scope>
    <source>
        <strain evidence="8 9">ROY-1-1-2</strain>
    </source>
</reference>
<dbReference type="Proteomes" id="UP000584642">
    <property type="component" value="Unassembled WGS sequence"/>
</dbReference>
<feature type="transmembrane region" description="Helical" evidence="6">
    <location>
        <begin position="289"/>
        <end position="306"/>
    </location>
</feature>
<dbReference type="PANTHER" id="PTHR32322">
    <property type="entry name" value="INNER MEMBRANE TRANSPORTER"/>
    <property type="match status" value="1"/>
</dbReference>
<evidence type="ECO:0000256" key="5">
    <source>
        <dbReference type="ARBA" id="ARBA00023136"/>
    </source>
</evidence>
<evidence type="ECO:0000256" key="4">
    <source>
        <dbReference type="ARBA" id="ARBA00022989"/>
    </source>
</evidence>
<feature type="domain" description="EamA" evidence="7">
    <location>
        <begin position="171"/>
        <end position="306"/>
    </location>
</feature>
<dbReference type="Pfam" id="PF00892">
    <property type="entry name" value="EamA"/>
    <property type="match status" value="2"/>
</dbReference>
<feature type="transmembrane region" description="Helical" evidence="6">
    <location>
        <begin position="112"/>
        <end position="133"/>
    </location>
</feature>